<evidence type="ECO:0000256" key="9">
    <source>
        <dbReference type="ARBA" id="ARBA00022842"/>
    </source>
</evidence>
<dbReference type="Proteomes" id="UP001569428">
    <property type="component" value="Unassembled WGS sequence"/>
</dbReference>
<evidence type="ECO:0000256" key="10">
    <source>
        <dbReference type="ARBA" id="ARBA00023211"/>
    </source>
</evidence>
<evidence type="ECO:0000256" key="2">
    <source>
        <dbReference type="ARBA" id="ARBA00001936"/>
    </source>
</evidence>
<comment type="catalytic activity">
    <reaction evidence="1">
        <text>Hydrolytically removes 5'-nucleotides successively from the 3'-hydroxy termini of 3'-hydroxy-terminated oligonucleotides.</text>
        <dbReference type="EC" id="3.1.4.1"/>
    </reaction>
</comment>
<dbReference type="SMART" id="SM00990">
    <property type="entry name" value="VRR_NUC"/>
    <property type="match status" value="1"/>
</dbReference>
<keyword evidence="13" id="KW-1185">Reference proteome</keyword>
<accession>A0ABV4NYK1</accession>
<dbReference type="Pfam" id="PF21315">
    <property type="entry name" value="FAN1_HTH"/>
    <property type="match status" value="1"/>
</dbReference>
<organism evidence="12 13">
    <name type="scientific">Microbulbifer epialgicus</name>
    <dbReference type="NCBI Taxonomy" id="393907"/>
    <lineage>
        <taxon>Bacteria</taxon>
        <taxon>Pseudomonadati</taxon>
        <taxon>Pseudomonadota</taxon>
        <taxon>Gammaproteobacteria</taxon>
        <taxon>Cellvibrionales</taxon>
        <taxon>Microbulbiferaceae</taxon>
        <taxon>Microbulbifer</taxon>
    </lineage>
</organism>
<dbReference type="InterPro" id="IPR033315">
    <property type="entry name" value="Fan1-like"/>
</dbReference>
<gene>
    <name evidence="12" type="ORF">ACCI49_09460</name>
</gene>
<reference evidence="12 13" key="1">
    <citation type="submission" date="2024-08" db="EMBL/GenBank/DDBJ databases">
        <authorList>
            <person name="Ishaq N."/>
        </authorList>
    </citation>
    <scope>NUCLEOTIDE SEQUENCE [LARGE SCALE GENOMIC DNA]</scope>
    <source>
        <strain evidence="12 13">DSM 18651</strain>
    </source>
</reference>
<keyword evidence="7" id="KW-0479">Metal-binding</keyword>
<dbReference type="InterPro" id="IPR049125">
    <property type="entry name" value="FAN1-like_WH"/>
</dbReference>
<protein>
    <recommendedName>
        <fullName evidence="5">phosphodiesterase I</fullName>
        <ecNumber evidence="5">3.1.4.1</ecNumber>
    </recommendedName>
</protein>
<comment type="cofactor">
    <cofactor evidence="2">
        <name>Mn(2+)</name>
        <dbReference type="ChEBI" id="CHEBI:29035"/>
    </cofactor>
</comment>
<dbReference type="EC" id="3.1.4.1" evidence="5"/>
<dbReference type="PANTHER" id="PTHR15749:SF4">
    <property type="entry name" value="FANCONI-ASSOCIATED NUCLEASE 1"/>
    <property type="match status" value="1"/>
</dbReference>
<dbReference type="Pfam" id="PF08774">
    <property type="entry name" value="VRR_NUC"/>
    <property type="match status" value="1"/>
</dbReference>
<evidence type="ECO:0000313" key="12">
    <source>
        <dbReference type="EMBL" id="MFA0811145.1"/>
    </source>
</evidence>
<dbReference type="InterPro" id="IPR014883">
    <property type="entry name" value="VRR_NUC"/>
</dbReference>
<evidence type="ECO:0000256" key="6">
    <source>
        <dbReference type="ARBA" id="ARBA00022722"/>
    </source>
</evidence>
<evidence type="ECO:0000256" key="8">
    <source>
        <dbReference type="ARBA" id="ARBA00022801"/>
    </source>
</evidence>
<feature type="domain" description="VRR-NUC" evidence="11">
    <location>
        <begin position="444"/>
        <end position="553"/>
    </location>
</feature>
<dbReference type="Gene3D" id="3.40.1350.10">
    <property type="match status" value="1"/>
</dbReference>
<evidence type="ECO:0000256" key="4">
    <source>
        <dbReference type="ARBA" id="ARBA00005533"/>
    </source>
</evidence>
<sequence>MINSAELAPDYYLTNFCTLVEFVVARYQALLSEEEYQFYQCFQLLGVDSQKLYVRLLSRKGVSSSAGALFRQSKLKYVEIEDPPTAVKELQAVGLLQCNPRVPRRELLPLFTKSELLSASASPVPKTLKRTDLEDILLGQAEDIERGNDSLWVGEIILAVKFACCFETFKLLFFGNLNQDLTDFVLRDLGLYRYESYSLDHQNLPFHNREQIDQYLDYYRCFEQVEVALAAGPDEILALAERMPSGIQGDATLRRRLDRLRLKLARQLERLDHLETADQLYQKCEHPPARERRARIAVKRGNTSKGLSICRQILDSPFDESERIFAESFGYRIAKREECTQEWPKPERYCPPTKTITLPQGPQRVELQVASHLQSAEAGICYYVENCLVNGALGLYVWDILFAPVPGAFFNPFQVAPGDFRTPDFLPSRRIQFEQRLAELDQDLLKGRVWRNFREKKGIANPLVAWDLLTEELLALALERIPPDHWRTLFQHVLSDINHNRCGLPDLILFPSTGGYELVEVKGPGDRLQQNQQRWLAFFAAQQVPHRVIYVEWQQP</sequence>
<dbReference type="InterPro" id="IPR011856">
    <property type="entry name" value="tRNA_endonuc-like_dom_sf"/>
</dbReference>
<keyword evidence="10" id="KW-0464">Manganese</keyword>
<dbReference type="RefSeq" id="WP_371838714.1">
    <property type="nucleotide sequence ID" value="NZ_JBGMEK010000016.1"/>
</dbReference>
<evidence type="ECO:0000256" key="3">
    <source>
        <dbReference type="ARBA" id="ARBA00001946"/>
    </source>
</evidence>
<dbReference type="EMBL" id="JBGMEK010000016">
    <property type="protein sequence ID" value="MFA0811145.1"/>
    <property type="molecule type" value="Genomic_DNA"/>
</dbReference>
<proteinExistence type="inferred from homology"/>
<dbReference type="PANTHER" id="PTHR15749">
    <property type="entry name" value="FANCONI-ASSOCIATED NUCLEASE 1"/>
    <property type="match status" value="1"/>
</dbReference>
<comment type="cofactor">
    <cofactor evidence="3">
        <name>Mg(2+)</name>
        <dbReference type="ChEBI" id="CHEBI:18420"/>
    </cofactor>
</comment>
<keyword evidence="8" id="KW-0378">Hydrolase</keyword>
<name>A0ABV4NYK1_9GAMM</name>
<comment type="caution">
    <text evidence="12">The sequence shown here is derived from an EMBL/GenBank/DDBJ whole genome shotgun (WGS) entry which is preliminary data.</text>
</comment>
<evidence type="ECO:0000313" key="13">
    <source>
        <dbReference type="Proteomes" id="UP001569428"/>
    </source>
</evidence>
<evidence type="ECO:0000256" key="5">
    <source>
        <dbReference type="ARBA" id="ARBA00012029"/>
    </source>
</evidence>
<evidence type="ECO:0000259" key="11">
    <source>
        <dbReference type="SMART" id="SM00990"/>
    </source>
</evidence>
<keyword evidence="6" id="KW-0540">Nuclease</keyword>
<keyword evidence="9" id="KW-0460">Magnesium</keyword>
<evidence type="ECO:0000256" key="1">
    <source>
        <dbReference type="ARBA" id="ARBA00000983"/>
    </source>
</evidence>
<evidence type="ECO:0000256" key="7">
    <source>
        <dbReference type="ARBA" id="ARBA00022723"/>
    </source>
</evidence>
<comment type="similarity">
    <text evidence="4">Belongs to the FAN1 family.</text>
</comment>